<dbReference type="GO" id="GO:0016740">
    <property type="term" value="F:transferase activity"/>
    <property type="evidence" value="ECO:0007669"/>
    <property type="project" value="UniProtKB-KW"/>
</dbReference>
<dbReference type="PANTHER" id="PTHR24045:SF0">
    <property type="entry name" value="N-ACETYLGLUCOSAMINE-1-PHOSPHOTRANSFERASE SUBUNITS ALPHA_BETA"/>
    <property type="match status" value="1"/>
</dbReference>
<feature type="domain" description="Stealth protein CR3 conserved region 3" evidence="2">
    <location>
        <begin position="27"/>
        <end position="69"/>
    </location>
</feature>
<evidence type="ECO:0000259" key="2">
    <source>
        <dbReference type="Pfam" id="PF17102"/>
    </source>
</evidence>
<dbReference type="Pfam" id="PF17102">
    <property type="entry name" value="Stealth_CR3"/>
    <property type="match status" value="1"/>
</dbReference>
<organism evidence="3">
    <name type="scientific">uncultured Nocardioides sp</name>
    <dbReference type="NCBI Taxonomy" id="198441"/>
    <lineage>
        <taxon>Bacteria</taxon>
        <taxon>Bacillati</taxon>
        <taxon>Actinomycetota</taxon>
        <taxon>Actinomycetes</taxon>
        <taxon>Propionibacteriales</taxon>
        <taxon>Nocardioidaceae</taxon>
        <taxon>Nocardioides</taxon>
        <taxon>environmental samples</taxon>
    </lineage>
</organism>
<accession>A0A060C6C7</accession>
<name>A0A060C6C7_9ACTN</name>
<dbReference type="InterPro" id="IPR031357">
    <property type="entry name" value="Stealth_CR3"/>
</dbReference>
<dbReference type="PANTHER" id="PTHR24045">
    <property type="match status" value="1"/>
</dbReference>
<dbReference type="EMBL" id="KF121015">
    <property type="protein sequence ID" value="AIA88296.1"/>
    <property type="molecule type" value="Genomic_DNA"/>
</dbReference>
<dbReference type="AlphaFoldDB" id="A0A060C6C7"/>
<evidence type="ECO:0000256" key="1">
    <source>
        <dbReference type="ARBA" id="ARBA00022679"/>
    </source>
</evidence>
<dbReference type="InterPro" id="IPR047141">
    <property type="entry name" value="Stealth"/>
</dbReference>
<evidence type="ECO:0000313" key="3">
    <source>
        <dbReference type="EMBL" id="AIA88296.1"/>
    </source>
</evidence>
<feature type="non-terminal residue" evidence="3">
    <location>
        <position position="1"/>
    </location>
</feature>
<feature type="non-terminal residue" evidence="3">
    <location>
        <position position="146"/>
    </location>
</feature>
<sequence>PYIGAALVNRELLRRRFGATITQHLFHVPYPLRRSLVEATAAAFPEDLTRTAHSRFRSATDVSLLSSLAPHFGVLEGRAVTGELTTRFVDASRPNLERVLSELLEREVATFCIGDHHDYGLAHEVVDQLLADFFARYFPARPLGKR</sequence>
<reference evidence="3" key="1">
    <citation type="journal article" date="2013" name="Environ. Microbiol.">
        <title>Seasonally variable intestinal metagenomes of the red palm weevil (Rhynchophorus ferrugineus).</title>
        <authorList>
            <person name="Jia S."/>
            <person name="Zhang X."/>
            <person name="Zhang G."/>
            <person name="Yin A."/>
            <person name="Zhang S."/>
            <person name="Li F."/>
            <person name="Wang L."/>
            <person name="Zhao D."/>
            <person name="Yun Q."/>
            <person name="Tala"/>
            <person name="Wang J."/>
            <person name="Sun G."/>
            <person name="Baabdullah M."/>
            <person name="Yu X."/>
            <person name="Hu S."/>
            <person name="Al-Mssallem I.S."/>
            <person name="Yu J."/>
        </authorList>
    </citation>
    <scope>NUCLEOTIDE SEQUENCE</scope>
</reference>
<proteinExistence type="predicted"/>
<keyword evidence="1" id="KW-0808">Transferase</keyword>
<protein>
    <submittedName>
        <fullName evidence="3">CAZy families GT4 protein</fullName>
    </submittedName>
</protein>